<dbReference type="GO" id="GO:0004803">
    <property type="term" value="F:transposase activity"/>
    <property type="evidence" value="ECO:0007669"/>
    <property type="project" value="InterPro"/>
</dbReference>
<dbReference type="Proteomes" id="UP000594688">
    <property type="component" value="Chromosome"/>
</dbReference>
<dbReference type="Pfam" id="PF01527">
    <property type="entry name" value="HTH_Tnp_1"/>
    <property type="match status" value="1"/>
</dbReference>
<evidence type="ECO:0000313" key="2">
    <source>
        <dbReference type="Proteomes" id="UP000594688"/>
    </source>
</evidence>
<reference evidence="1 2" key="1">
    <citation type="submission" date="2020-02" db="EMBL/GenBank/DDBJ databases">
        <title>Genomic and physiological characterization of two novel Nitrospinaceae genera.</title>
        <authorList>
            <person name="Mueller A.J."/>
            <person name="Jung M.-Y."/>
            <person name="Strachan C.R."/>
            <person name="Herbold C.W."/>
            <person name="Kirkegaard R.H."/>
            <person name="Daims H."/>
        </authorList>
    </citation>
    <scope>NUCLEOTIDE SEQUENCE [LARGE SCALE GENOMIC DNA]</scope>
    <source>
        <strain evidence="1">EB</strain>
    </source>
</reference>
<gene>
    <name evidence="1" type="ORF">G3M70_16435</name>
</gene>
<accession>A0A7T0G1W2</accession>
<dbReference type="SUPFAM" id="SSF48295">
    <property type="entry name" value="TrpR-like"/>
    <property type="match status" value="1"/>
</dbReference>
<proteinExistence type="predicted"/>
<dbReference type="GO" id="GO:0006313">
    <property type="term" value="P:DNA transposition"/>
    <property type="evidence" value="ECO:0007669"/>
    <property type="project" value="InterPro"/>
</dbReference>
<name>A0A7T0G1W2_9BACT</name>
<dbReference type="InterPro" id="IPR010921">
    <property type="entry name" value="Trp_repressor/repl_initiator"/>
</dbReference>
<dbReference type="GO" id="GO:0043565">
    <property type="term" value="F:sequence-specific DNA binding"/>
    <property type="evidence" value="ECO:0007669"/>
    <property type="project" value="InterPro"/>
</dbReference>
<evidence type="ECO:0000313" key="1">
    <source>
        <dbReference type="EMBL" id="QPJ63378.1"/>
    </source>
</evidence>
<dbReference type="AlphaFoldDB" id="A0A7T0G1W2"/>
<dbReference type="KEGG" id="nli:G3M70_16435"/>
<dbReference type="InterPro" id="IPR002514">
    <property type="entry name" value="Transposase_8"/>
</dbReference>
<sequence length="73" mass="8574">MVNVFRIRTRKKYSSQEKIGIVLDGLRGDESISAICRREGIPDNLYYLWSKDFLKAGKKQMIEIWPEKRTPLS</sequence>
<organism evidence="1 2">
    <name type="scientific">Candidatus Nitronauta litoralis</name>
    <dbReference type="NCBI Taxonomy" id="2705533"/>
    <lineage>
        <taxon>Bacteria</taxon>
        <taxon>Pseudomonadati</taxon>
        <taxon>Nitrospinota/Tectimicrobiota group</taxon>
        <taxon>Nitrospinota</taxon>
        <taxon>Nitrospinia</taxon>
        <taxon>Nitrospinales</taxon>
        <taxon>Nitrospinaceae</taxon>
        <taxon>Candidatus Nitronauta</taxon>
    </lineage>
</organism>
<protein>
    <submittedName>
        <fullName evidence="1">Transposase</fullName>
    </submittedName>
</protein>
<dbReference type="EMBL" id="CP048685">
    <property type="protein sequence ID" value="QPJ63378.1"/>
    <property type="molecule type" value="Genomic_DNA"/>
</dbReference>